<dbReference type="EMBL" id="MJBS01000024">
    <property type="protein sequence ID" value="OHF00861.1"/>
    <property type="molecule type" value="Genomic_DNA"/>
</dbReference>
<dbReference type="AlphaFoldDB" id="A0A1G4BHJ1"/>
<dbReference type="Proteomes" id="UP000176998">
    <property type="component" value="Unassembled WGS sequence"/>
</dbReference>
<dbReference type="GeneID" id="34557094"/>
<reference evidence="1 2" key="1">
    <citation type="submission" date="2016-09" db="EMBL/GenBank/DDBJ databases">
        <authorList>
            <person name="Capua I."/>
            <person name="De Benedictis P."/>
            <person name="Joannis T."/>
            <person name="Lombin L.H."/>
            <person name="Cattoli G."/>
        </authorList>
    </citation>
    <scope>NUCLEOTIDE SEQUENCE [LARGE SCALE GENOMIC DNA]</scope>
    <source>
        <strain evidence="1 2">IMI 309357</strain>
    </source>
</reference>
<organism evidence="1 2">
    <name type="scientific">Colletotrichum orchidophilum</name>
    <dbReference type="NCBI Taxonomy" id="1209926"/>
    <lineage>
        <taxon>Eukaryota</taxon>
        <taxon>Fungi</taxon>
        <taxon>Dikarya</taxon>
        <taxon>Ascomycota</taxon>
        <taxon>Pezizomycotina</taxon>
        <taxon>Sordariomycetes</taxon>
        <taxon>Hypocreomycetidae</taxon>
        <taxon>Glomerellales</taxon>
        <taxon>Glomerellaceae</taxon>
        <taxon>Colletotrichum</taxon>
    </lineage>
</organism>
<evidence type="ECO:0000313" key="2">
    <source>
        <dbReference type="Proteomes" id="UP000176998"/>
    </source>
</evidence>
<dbReference type="RefSeq" id="XP_022478003.1">
    <property type="nucleotide sequence ID" value="XM_022615584.1"/>
</dbReference>
<sequence>MFSCIGIDTAYLLETEVIPDLDFFLRPPNVPETIEHEPFQTLNEARLGLHRVEKLLGSTMGFNLRQSSPLSWNSVLTLSGDISPFEDETYEAWTKARRRLDKRSARLDLSVKIWQSDLSSSTEALKEAQILAFIQK</sequence>
<keyword evidence="2" id="KW-1185">Reference proteome</keyword>
<evidence type="ECO:0000313" key="1">
    <source>
        <dbReference type="EMBL" id="OHF00861.1"/>
    </source>
</evidence>
<dbReference type="OrthoDB" id="2593732at2759"/>
<protein>
    <submittedName>
        <fullName evidence="1">C6 zinc finger protein</fullName>
    </submittedName>
</protein>
<gene>
    <name evidence="1" type="ORF">CORC01_03935</name>
</gene>
<proteinExistence type="predicted"/>
<accession>A0A1G4BHJ1</accession>
<comment type="caution">
    <text evidence="1">The sequence shown here is derived from an EMBL/GenBank/DDBJ whole genome shotgun (WGS) entry which is preliminary data.</text>
</comment>
<name>A0A1G4BHJ1_9PEZI</name>